<evidence type="ECO:0000313" key="7">
    <source>
        <dbReference type="Proteomes" id="UP001364472"/>
    </source>
</evidence>
<proteinExistence type="predicted"/>
<comment type="caution">
    <text evidence="6">The sequence shown here is derived from an EMBL/GenBank/DDBJ whole genome shotgun (WGS) entry which is preliminary data.</text>
</comment>
<name>A0AAW9R5M4_9GAMM</name>
<dbReference type="PANTHER" id="PTHR36985:SF1">
    <property type="entry name" value="TRANSLOCATION AND ASSEMBLY MODULE SUBUNIT TAMB"/>
    <property type="match status" value="1"/>
</dbReference>
<dbReference type="PANTHER" id="PTHR36985">
    <property type="entry name" value="TRANSLOCATION AND ASSEMBLY MODULE SUBUNIT TAMB"/>
    <property type="match status" value="1"/>
</dbReference>
<accession>A0AAW9R5M4</accession>
<dbReference type="RefSeq" id="WP_337335602.1">
    <property type="nucleotide sequence ID" value="NZ_JBBDHC010000012.1"/>
</dbReference>
<dbReference type="GO" id="GO:0009306">
    <property type="term" value="P:protein secretion"/>
    <property type="evidence" value="ECO:0007669"/>
    <property type="project" value="InterPro"/>
</dbReference>
<keyword evidence="2" id="KW-0812">Transmembrane</keyword>
<dbReference type="InterPro" id="IPR007452">
    <property type="entry name" value="TamB_C"/>
</dbReference>
<sequence>MSDATAANVSPPAPPAARRRWRWLVASLLALALLGILLALALLKTGAGRDLVLEQLRDALAPGALEWSQAEGSLSGGLRLHGIRYAADGVTAELKALELDIDGLALLSGTLRVRHMKLTDGRIELPPAQSTPAPWPERIMLPGELPALSLSPAIRIEALEIASLSLQRDGATLFTAHALSTRAALADGIVTVQNLRLEGAPVSLRLDARFDTAHGWDGTLDARADIALSPSNPVTVDAALRGDPGALSLSVQTATEPANHITLHIRGGLADPRWDLGVDAPQLRPSWFGAEGEPVALSLEAHGDLTRAALEGTLRQGGLDLELRPSQLGYDQHALALAPLALGALGGSLALEGTVDGSQAQPQLALVARWADLVLPAAGDPLQSGGEARIDGPLDDYALSLAGDIRRNGEKAALDLAGRGSMQALAIEAMQVALPSGRLDAHGRIAWDPQVDGALELALSDFDPSWIVPGLPGAISAKISASGGIVDGAARGQVEAGPIRGSLRGLPVRGDVSARIDGDGSGSGRLDLRLGDSRLAGEGTWGERIEASLDLSPLQLSDWLDAAEGELRGSVALRGRRDAPEISARIDGRNLALGEQAAASLALRAAVAGRTSAGTLSLEARDLRLGGQAFDLLSLSAEGDRARHHATLALDGLSGRAGLALDGGLSAQGDLWRGTLQALALEPRDHAPWHLREPAAVSLAPASGELTLEPACLDAAPASLCLRASSHAGITEGDLALAQFDLSQLTPWLGGSEGTGITLAGQLDANAQFARSPAGELRAQLDASIPSLVVTPVIDTGSTPFELADIRLAATLDPVQAQASLVASPGRDGHLRANARLASPAAADGELSGTLDLLLSDIAAVAGFSDQVAAAQGRIAGHLALAGTRAAPQFDGRLDLAGFSAQLPALGITVHEGALHARSGADRGVVLEGTLGMGEGVLALAGEIALNDAAQPTASATLRGENLSVMSTPEAHVRASPDLRVALADGRLTLRGSVEVPFARIDLERLESTQAPSRDVVIVDEAAGSGGAVAVDADISVSLGEDVRMKGFGLNGTLAGQLRVNERPGRPTTARGSIDVGGAYKAYGQDLSITRGRVAWTATPIDTPTLDVRAQRKIDAITVGVQVRGTALVPELTLWSDPAMDQAEQLSYLILGRPLRSASQADGTRLTQAAAAFGGNLLAKNLGAQLGVDEIEVADNRALGGAALTVGKKLSPRLHVSYGVALFGPGQVITFKYLLSRLWNIQIDSGTENRAALNYRHER</sequence>
<protein>
    <submittedName>
        <fullName evidence="6">Translocation/assembly module TamB domain-containing protein</fullName>
    </submittedName>
</protein>
<comment type="subcellular location">
    <subcellularLocation>
        <location evidence="1">Membrane</location>
        <topology evidence="1">Single-pass membrane protein</topology>
    </subcellularLocation>
</comment>
<dbReference type="Pfam" id="PF04357">
    <property type="entry name" value="TamB"/>
    <property type="match status" value="1"/>
</dbReference>
<dbReference type="GO" id="GO:0005886">
    <property type="term" value="C:plasma membrane"/>
    <property type="evidence" value="ECO:0007669"/>
    <property type="project" value="InterPro"/>
</dbReference>
<keyword evidence="4" id="KW-0472">Membrane</keyword>
<evidence type="ECO:0000256" key="3">
    <source>
        <dbReference type="ARBA" id="ARBA00022989"/>
    </source>
</evidence>
<dbReference type="Proteomes" id="UP001364472">
    <property type="component" value="Unassembled WGS sequence"/>
</dbReference>
<evidence type="ECO:0000256" key="1">
    <source>
        <dbReference type="ARBA" id="ARBA00004167"/>
    </source>
</evidence>
<dbReference type="EMBL" id="JBBDHC010000012">
    <property type="protein sequence ID" value="MEJ1249891.1"/>
    <property type="molecule type" value="Genomic_DNA"/>
</dbReference>
<evidence type="ECO:0000259" key="5">
    <source>
        <dbReference type="Pfam" id="PF04357"/>
    </source>
</evidence>
<gene>
    <name evidence="6" type="ORF">WB794_09430</name>
</gene>
<evidence type="ECO:0000256" key="2">
    <source>
        <dbReference type="ARBA" id="ARBA00022692"/>
    </source>
</evidence>
<reference evidence="6 7" key="1">
    <citation type="journal article" date="2016" name="Antonie Van Leeuwenhoek">
        <title>Denitratimonas tolerans gen. nov., sp. nov., a denitrifying bacterium isolated from a bioreactor for tannery wastewater treatment.</title>
        <authorList>
            <person name="Han S.I."/>
            <person name="Kim J.O."/>
            <person name="Lee Y.R."/>
            <person name="Ekpeghere K.I."/>
            <person name="Koh S.C."/>
            <person name="Whang K.S."/>
        </authorList>
    </citation>
    <scope>NUCLEOTIDE SEQUENCE [LARGE SCALE GENOMIC DNA]</scope>
    <source>
        <strain evidence="6 7">KACC 17565</strain>
    </source>
</reference>
<keyword evidence="3" id="KW-1133">Transmembrane helix</keyword>
<dbReference type="GO" id="GO:0097347">
    <property type="term" value="C:TAM protein secretion complex"/>
    <property type="evidence" value="ECO:0007669"/>
    <property type="project" value="TreeGrafter"/>
</dbReference>
<evidence type="ECO:0000256" key="4">
    <source>
        <dbReference type="ARBA" id="ARBA00023136"/>
    </source>
</evidence>
<keyword evidence="7" id="KW-1185">Reference proteome</keyword>
<dbReference type="AlphaFoldDB" id="A0AAW9R5M4"/>
<evidence type="ECO:0000313" key="6">
    <source>
        <dbReference type="EMBL" id="MEJ1249891.1"/>
    </source>
</evidence>
<feature type="domain" description="Translocation and assembly module TamB C-terminal" evidence="5">
    <location>
        <begin position="934"/>
        <end position="1258"/>
    </location>
</feature>
<organism evidence="6 7">
    <name type="scientific">Denitratimonas tolerans</name>
    <dbReference type="NCBI Taxonomy" id="1338420"/>
    <lineage>
        <taxon>Bacteria</taxon>
        <taxon>Pseudomonadati</taxon>
        <taxon>Pseudomonadota</taxon>
        <taxon>Gammaproteobacteria</taxon>
        <taxon>Lysobacterales</taxon>
        <taxon>Lysobacteraceae</taxon>
        <taxon>Denitratimonas</taxon>
    </lineage>
</organism>